<feature type="coiled-coil region" evidence="1">
    <location>
        <begin position="5"/>
        <end position="32"/>
    </location>
</feature>
<dbReference type="Proteomes" id="UP001460270">
    <property type="component" value="Unassembled WGS sequence"/>
</dbReference>
<gene>
    <name evidence="2" type="ORF">WMY93_005897</name>
</gene>
<feature type="coiled-coil region" evidence="1">
    <location>
        <begin position="76"/>
        <end position="142"/>
    </location>
</feature>
<accession>A0AAW0PKY9</accession>
<dbReference type="EMBL" id="JBBPFD010000004">
    <property type="protein sequence ID" value="KAK7929502.1"/>
    <property type="molecule type" value="Genomic_DNA"/>
</dbReference>
<name>A0AAW0PKY9_9GOBI</name>
<organism evidence="2 3">
    <name type="scientific">Mugilogobius chulae</name>
    <name type="common">yellowstripe goby</name>
    <dbReference type="NCBI Taxonomy" id="88201"/>
    <lineage>
        <taxon>Eukaryota</taxon>
        <taxon>Metazoa</taxon>
        <taxon>Chordata</taxon>
        <taxon>Craniata</taxon>
        <taxon>Vertebrata</taxon>
        <taxon>Euteleostomi</taxon>
        <taxon>Actinopterygii</taxon>
        <taxon>Neopterygii</taxon>
        <taxon>Teleostei</taxon>
        <taxon>Neoteleostei</taxon>
        <taxon>Acanthomorphata</taxon>
        <taxon>Gobiaria</taxon>
        <taxon>Gobiiformes</taxon>
        <taxon>Gobioidei</taxon>
        <taxon>Gobiidae</taxon>
        <taxon>Gobionellinae</taxon>
        <taxon>Mugilogobius</taxon>
    </lineage>
</organism>
<proteinExistence type="predicted"/>
<evidence type="ECO:0000313" key="2">
    <source>
        <dbReference type="EMBL" id="KAK7929502.1"/>
    </source>
</evidence>
<evidence type="ECO:0000313" key="3">
    <source>
        <dbReference type="Proteomes" id="UP001460270"/>
    </source>
</evidence>
<sequence>MEEEKADFKAEIQTLRENLNTAEKESKAIQIASVTRIKLRQEIRKEFEQYKLDAEKEFATREAEWMEMTNTLASEKDAWCEEANNLNNEAKRLTSKISEKQDHLEEIEAEYRSQLEKWNKKEASFEAEIQTLRENLYTAEKESKALQIGTSQRKMISLETQTLDSSSNQPLSLKTNYVKKLETQFEQYKHDVEKKFATKEAEWIEMTNNLVSEKMLGVKKPTI</sequence>
<keyword evidence="3" id="KW-1185">Reference proteome</keyword>
<keyword evidence="1" id="KW-0175">Coiled coil</keyword>
<dbReference type="AlphaFoldDB" id="A0AAW0PKY9"/>
<comment type="caution">
    <text evidence="2">The sequence shown here is derived from an EMBL/GenBank/DDBJ whole genome shotgun (WGS) entry which is preliminary data.</text>
</comment>
<reference evidence="3" key="1">
    <citation type="submission" date="2024-04" db="EMBL/GenBank/DDBJ databases">
        <title>Salinicola lusitanus LLJ914,a marine bacterium isolated from the Okinawa Trough.</title>
        <authorList>
            <person name="Li J."/>
        </authorList>
    </citation>
    <scope>NUCLEOTIDE SEQUENCE [LARGE SCALE GENOMIC DNA]</scope>
</reference>
<protein>
    <submittedName>
        <fullName evidence="2">Uncharacterized protein</fullName>
    </submittedName>
</protein>
<evidence type="ECO:0000256" key="1">
    <source>
        <dbReference type="SAM" id="Coils"/>
    </source>
</evidence>